<evidence type="ECO:0000313" key="1">
    <source>
        <dbReference type="EMBL" id="GAH44668.1"/>
    </source>
</evidence>
<protein>
    <submittedName>
        <fullName evidence="1">Uncharacterized protein</fullName>
    </submittedName>
</protein>
<dbReference type="GO" id="GO:0008410">
    <property type="term" value="F:CoA-transferase activity"/>
    <property type="evidence" value="ECO:0007669"/>
    <property type="project" value="InterPro"/>
</dbReference>
<dbReference type="PANTHER" id="PTHR13707:SF57">
    <property type="entry name" value="SUCCINYL-COA:3-KETOACID COENZYME A TRANSFERASE SUBUNIT B-RELATED"/>
    <property type="match status" value="1"/>
</dbReference>
<dbReference type="EMBL" id="BARU01008741">
    <property type="protein sequence ID" value="GAH44668.1"/>
    <property type="molecule type" value="Genomic_DNA"/>
</dbReference>
<accession>X1HH88</accession>
<organism evidence="1">
    <name type="scientific">marine sediment metagenome</name>
    <dbReference type="NCBI Taxonomy" id="412755"/>
    <lineage>
        <taxon>unclassified sequences</taxon>
        <taxon>metagenomes</taxon>
        <taxon>ecological metagenomes</taxon>
    </lineage>
</organism>
<name>X1HH88_9ZZZZ</name>
<dbReference type="Pfam" id="PF01144">
    <property type="entry name" value="CoA_trans"/>
    <property type="match status" value="1"/>
</dbReference>
<dbReference type="InterPro" id="IPR037171">
    <property type="entry name" value="NagB/RpiA_transferase-like"/>
</dbReference>
<dbReference type="AlphaFoldDB" id="X1HH88"/>
<reference evidence="1" key="1">
    <citation type="journal article" date="2014" name="Front. Microbiol.">
        <title>High frequency of phylogenetically diverse reductive dehalogenase-homologous genes in deep subseafloor sedimentary metagenomes.</title>
        <authorList>
            <person name="Kawai M."/>
            <person name="Futagami T."/>
            <person name="Toyoda A."/>
            <person name="Takaki Y."/>
            <person name="Nishi S."/>
            <person name="Hori S."/>
            <person name="Arai W."/>
            <person name="Tsubouchi T."/>
            <person name="Morono Y."/>
            <person name="Uchiyama I."/>
            <person name="Ito T."/>
            <person name="Fujiyama A."/>
            <person name="Inagaki F."/>
            <person name="Takami H."/>
        </authorList>
    </citation>
    <scope>NUCLEOTIDE SEQUENCE</scope>
    <source>
        <strain evidence="1">Expedition CK06-06</strain>
    </source>
</reference>
<sequence>MKQRLTDEVMALRVVKEFNDGDHVILGAGLPNLCALFIPEEKDVFFCAENGVFGYGHLLAAGEWEKADFDYVDAGYRFFATLPGMSLSDMGTSLDIIRGAHLDFAVLGALEVSEKGDLANWTLGSVHSIVYLWTVKCQPSNPLFFLYNQFLTAHLVFLQC</sequence>
<dbReference type="SUPFAM" id="SSF100950">
    <property type="entry name" value="NagB/RpiA/CoA transferase-like"/>
    <property type="match status" value="1"/>
</dbReference>
<gene>
    <name evidence="1" type="ORF">S03H2_17005</name>
</gene>
<dbReference type="SMART" id="SM00882">
    <property type="entry name" value="CoA_trans"/>
    <property type="match status" value="1"/>
</dbReference>
<dbReference type="Gene3D" id="3.40.1080.10">
    <property type="entry name" value="Glutaconate Coenzyme A-transferase"/>
    <property type="match status" value="1"/>
</dbReference>
<dbReference type="PANTHER" id="PTHR13707">
    <property type="entry name" value="KETOACID-COENZYME A TRANSFERASE"/>
    <property type="match status" value="1"/>
</dbReference>
<dbReference type="InterPro" id="IPR004165">
    <property type="entry name" value="CoA_trans_fam_I"/>
</dbReference>
<proteinExistence type="predicted"/>
<comment type="caution">
    <text evidence="1">The sequence shown here is derived from an EMBL/GenBank/DDBJ whole genome shotgun (WGS) entry which is preliminary data.</text>
</comment>